<dbReference type="Gene3D" id="1.25.40.120">
    <property type="entry name" value="Protein prenylyltransferase"/>
    <property type="match status" value="1"/>
</dbReference>
<evidence type="ECO:0000313" key="3">
    <source>
        <dbReference type="Proteomes" id="UP001152888"/>
    </source>
</evidence>
<dbReference type="Proteomes" id="UP001152888">
    <property type="component" value="Unassembled WGS sequence"/>
</dbReference>
<keyword evidence="1" id="KW-1133">Transmembrane helix</keyword>
<accession>A0A9P0MFU9</accession>
<sequence length="75" mass="8720">MIVWTTVNTDCVTFTVFPLSIYSLLLFFDVVVHCWDYRRLLVNKIGISLEDELKFSNDRLNANFQTTPHGTIEAH</sequence>
<organism evidence="2 3">
    <name type="scientific">Acanthoscelides obtectus</name>
    <name type="common">Bean weevil</name>
    <name type="synonym">Bruchus obtectus</name>
    <dbReference type="NCBI Taxonomy" id="200917"/>
    <lineage>
        <taxon>Eukaryota</taxon>
        <taxon>Metazoa</taxon>
        <taxon>Ecdysozoa</taxon>
        <taxon>Arthropoda</taxon>
        <taxon>Hexapoda</taxon>
        <taxon>Insecta</taxon>
        <taxon>Pterygota</taxon>
        <taxon>Neoptera</taxon>
        <taxon>Endopterygota</taxon>
        <taxon>Coleoptera</taxon>
        <taxon>Polyphaga</taxon>
        <taxon>Cucujiformia</taxon>
        <taxon>Chrysomeloidea</taxon>
        <taxon>Chrysomelidae</taxon>
        <taxon>Bruchinae</taxon>
        <taxon>Bruchini</taxon>
        <taxon>Acanthoscelides</taxon>
    </lineage>
</organism>
<proteinExistence type="predicted"/>
<evidence type="ECO:0000313" key="2">
    <source>
        <dbReference type="EMBL" id="CAH2013389.1"/>
    </source>
</evidence>
<keyword evidence="1" id="KW-0472">Membrane</keyword>
<comment type="caution">
    <text evidence="2">The sequence shown here is derived from an EMBL/GenBank/DDBJ whole genome shotgun (WGS) entry which is preliminary data.</text>
</comment>
<name>A0A9P0MFU9_ACAOB</name>
<keyword evidence="3" id="KW-1185">Reference proteome</keyword>
<reference evidence="2" key="1">
    <citation type="submission" date="2022-03" db="EMBL/GenBank/DDBJ databases">
        <authorList>
            <person name="Sayadi A."/>
        </authorList>
    </citation>
    <scope>NUCLEOTIDE SEQUENCE</scope>
</reference>
<protein>
    <submittedName>
        <fullName evidence="2">Uncharacterized protein</fullName>
    </submittedName>
</protein>
<dbReference type="EMBL" id="CAKOFQ010008320">
    <property type="protein sequence ID" value="CAH2013389.1"/>
    <property type="molecule type" value="Genomic_DNA"/>
</dbReference>
<evidence type="ECO:0000256" key="1">
    <source>
        <dbReference type="SAM" id="Phobius"/>
    </source>
</evidence>
<gene>
    <name evidence="2" type="ORF">ACAOBT_LOCUS33441</name>
</gene>
<dbReference type="SUPFAM" id="SSF48439">
    <property type="entry name" value="Protein prenylyltransferase"/>
    <property type="match status" value="1"/>
</dbReference>
<dbReference type="OrthoDB" id="1658at2759"/>
<feature type="transmembrane region" description="Helical" evidence="1">
    <location>
        <begin position="12"/>
        <end position="35"/>
    </location>
</feature>
<keyword evidence="1" id="KW-0812">Transmembrane</keyword>
<dbReference type="AlphaFoldDB" id="A0A9P0MFU9"/>